<dbReference type="Pfam" id="PF13634">
    <property type="entry name" value="Nucleoporin_FG"/>
    <property type="match status" value="2"/>
</dbReference>
<feature type="compositionally biased region" description="Polar residues" evidence="5">
    <location>
        <begin position="178"/>
        <end position="193"/>
    </location>
</feature>
<dbReference type="PANTHER" id="PTHR13000:SF0">
    <property type="entry name" value="NUCLEOPORIN P54"/>
    <property type="match status" value="1"/>
</dbReference>
<keyword evidence="3" id="KW-0811">Translocation</keyword>
<accession>B0E482</accession>
<feature type="compositionally biased region" description="Polar residues" evidence="5">
    <location>
        <begin position="1"/>
        <end position="12"/>
    </location>
</feature>
<keyword evidence="2" id="KW-0813">Transport</keyword>
<feature type="compositionally biased region" description="Low complexity" evidence="5">
    <location>
        <begin position="158"/>
        <end position="169"/>
    </location>
</feature>
<keyword evidence="3" id="KW-0509">mRNA transport</keyword>
<dbReference type="STRING" id="486041.B0E482"/>
<evidence type="ECO:0000256" key="2">
    <source>
        <dbReference type="ARBA" id="ARBA00022448"/>
    </source>
</evidence>
<evidence type="ECO:0000256" key="1">
    <source>
        <dbReference type="ARBA" id="ARBA00004567"/>
    </source>
</evidence>
<comment type="subcellular location">
    <subcellularLocation>
        <location evidence="1">Nucleus</location>
        <location evidence="1">Nuclear pore complex</location>
    </subcellularLocation>
</comment>
<feature type="domain" description="Nucleoporin Nup54 alpha-helical" evidence="6">
    <location>
        <begin position="289"/>
        <end position="428"/>
    </location>
</feature>
<evidence type="ECO:0000256" key="5">
    <source>
        <dbReference type="SAM" id="MobiDB-lite"/>
    </source>
</evidence>
<dbReference type="GO" id="GO:0044613">
    <property type="term" value="C:nuclear pore central transport channel"/>
    <property type="evidence" value="ECO:0007669"/>
    <property type="project" value="TreeGrafter"/>
</dbReference>
<keyword evidence="4" id="KW-0539">Nucleus</keyword>
<gene>
    <name evidence="7" type="ORF">LACBIDRAFT_336047</name>
</gene>
<organism evidence="8">
    <name type="scientific">Laccaria bicolor (strain S238N-H82 / ATCC MYA-4686)</name>
    <name type="common">Bicoloured deceiver</name>
    <name type="synonym">Laccaria laccata var. bicolor</name>
    <dbReference type="NCBI Taxonomy" id="486041"/>
    <lineage>
        <taxon>Eukaryota</taxon>
        <taxon>Fungi</taxon>
        <taxon>Dikarya</taxon>
        <taxon>Basidiomycota</taxon>
        <taxon>Agaricomycotina</taxon>
        <taxon>Agaricomycetes</taxon>
        <taxon>Agaricomycetidae</taxon>
        <taxon>Agaricales</taxon>
        <taxon>Agaricineae</taxon>
        <taxon>Hydnangiaceae</taxon>
        <taxon>Laccaria</taxon>
    </lineage>
</organism>
<keyword evidence="3" id="KW-0906">Nuclear pore complex</keyword>
<dbReference type="OrthoDB" id="6162375at2759"/>
<feature type="region of interest" description="Disordered" evidence="5">
    <location>
        <begin position="1"/>
        <end position="197"/>
    </location>
</feature>
<dbReference type="InParanoid" id="B0E482"/>
<dbReference type="GO" id="GO:0006999">
    <property type="term" value="P:nuclear pore organization"/>
    <property type="evidence" value="ECO:0007669"/>
    <property type="project" value="TreeGrafter"/>
</dbReference>
<keyword evidence="8" id="KW-1185">Reference proteome</keyword>
<feature type="compositionally biased region" description="Gly residues" evidence="5">
    <location>
        <begin position="121"/>
        <end position="157"/>
    </location>
</feature>
<evidence type="ECO:0000256" key="3">
    <source>
        <dbReference type="ARBA" id="ARBA00023132"/>
    </source>
</evidence>
<dbReference type="GeneID" id="6086661"/>
<dbReference type="PANTHER" id="PTHR13000">
    <property type="entry name" value="NUCLEOPORIN P54"/>
    <property type="match status" value="1"/>
</dbReference>
<feature type="region of interest" description="Disordered" evidence="5">
    <location>
        <begin position="210"/>
        <end position="244"/>
    </location>
</feature>
<proteinExistence type="predicted"/>
<evidence type="ECO:0000313" key="8">
    <source>
        <dbReference type="Proteomes" id="UP000001194"/>
    </source>
</evidence>
<dbReference type="InterPro" id="IPR024864">
    <property type="entry name" value="Nup54/Nup57/Nup44"/>
</dbReference>
<dbReference type="KEGG" id="lbc:LACBIDRAFT_336047"/>
<protein>
    <submittedName>
        <fullName evidence="7">Predicted protein</fullName>
    </submittedName>
</protein>
<reference evidence="7 8" key="1">
    <citation type="journal article" date="2008" name="Nature">
        <title>The genome of Laccaria bicolor provides insights into mycorrhizal symbiosis.</title>
        <authorList>
            <person name="Martin F."/>
            <person name="Aerts A."/>
            <person name="Ahren D."/>
            <person name="Brun A."/>
            <person name="Danchin E.G.J."/>
            <person name="Duchaussoy F."/>
            <person name="Gibon J."/>
            <person name="Kohler A."/>
            <person name="Lindquist E."/>
            <person name="Pereda V."/>
            <person name="Salamov A."/>
            <person name="Shapiro H.J."/>
            <person name="Wuyts J."/>
            <person name="Blaudez D."/>
            <person name="Buee M."/>
            <person name="Brokstein P."/>
            <person name="Canbaeck B."/>
            <person name="Cohen D."/>
            <person name="Courty P.E."/>
            <person name="Coutinho P.M."/>
            <person name="Delaruelle C."/>
            <person name="Detter J.C."/>
            <person name="Deveau A."/>
            <person name="DiFazio S."/>
            <person name="Duplessis S."/>
            <person name="Fraissinet-Tachet L."/>
            <person name="Lucic E."/>
            <person name="Frey-Klett P."/>
            <person name="Fourrey C."/>
            <person name="Feussner I."/>
            <person name="Gay G."/>
            <person name="Grimwood J."/>
            <person name="Hoegger P.J."/>
            <person name="Jain P."/>
            <person name="Kilaru S."/>
            <person name="Labbe J."/>
            <person name="Lin Y.C."/>
            <person name="Legue V."/>
            <person name="Le Tacon F."/>
            <person name="Marmeisse R."/>
            <person name="Melayah D."/>
            <person name="Montanini B."/>
            <person name="Muratet M."/>
            <person name="Nehls U."/>
            <person name="Niculita-Hirzel H."/>
            <person name="Oudot-Le Secq M.P."/>
            <person name="Peter M."/>
            <person name="Quesneville H."/>
            <person name="Rajashekar B."/>
            <person name="Reich M."/>
            <person name="Rouhier N."/>
            <person name="Schmutz J."/>
            <person name="Yin T."/>
            <person name="Chalot M."/>
            <person name="Henrissat B."/>
            <person name="Kuees U."/>
            <person name="Lucas S."/>
            <person name="Van de Peer Y."/>
            <person name="Podila G.K."/>
            <person name="Polle A."/>
            <person name="Pukkila P.J."/>
            <person name="Richardson P.M."/>
            <person name="Rouze P."/>
            <person name="Sanders I.R."/>
            <person name="Stajich J.E."/>
            <person name="Tunlid A."/>
            <person name="Tuskan G."/>
            <person name="Grigoriev I.V."/>
        </authorList>
    </citation>
    <scope>NUCLEOTIDE SEQUENCE [LARGE SCALE GENOMIC DNA]</scope>
    <source>
        <strain evidence="8">S238N-H82 / ATCC MYA-4686</strain>
    </source>
</reference>
<dbReference type="Pfam" id="PF13874">
    <property type="entry name" value="Nup54"/>
    <property type="match status" value="1"/>
</dbReference>
<feature type="compositionally biased region" description="Low complexity" evidence="5">
    <location>
        <begin position="218"/>
        <end position="232"/>
    </location>
</feature>
<dbReference type="AlphaFoldDB" id="B0E482"/>
<dbReference type="Proteomes" id="UP000001194">
    <property type="component" value="Unassembled WGS sequence"/>
</dbReference>
<dbReference type="GO" id="GO:0017056">
    <property type="term" value="F:structural constituent of nuclear pore"/>
    <property type="evidence" value="ECO:0007669"/>
    <property type="project" value="TreeGrafter"/>
</dbReference>
<evidence type="ECO:0000313" key="7">
    <source>
        <dbReference type="EMBL" id="EDQ98344.1"/>
    </source>
</evidence>
<name>B0E482_LACBS</name>
<dbReference type="GO" id="GO:0036228">
    <property type="term" value="P:protein localization to nuclear inner membrane"/>
    <property type="evidence" value="ECO:0007669"/>
    <property type="project" value="TreeGrafter"/>
</dbReference>
<feature type="non-terminal residue" evidence="7">
    <location>
        <position position="1"/>
    </location>
</feature>
<evidence type="ECO:0000256" key="4">
    <source>
        <dbReference type="ARBA" id="ARBA00023242"/>
    </source>
</evidence>
<dbReference type="EMBL" id="DS547328">
    <property type="protein sequence ID" value="EDQ98344.1"/>
    <property type="molecule type" value="Genomic_DNA"/>
</dbReference>
<dbReference type="InterPro" id="IPR025712">
    <property type="entry name" value="Nup54_alpha-helical_dom"/>
</dbReference>
<dbReference type="GO" id="GO:0006607">
    <property type="term" value="P:NLS-bearing protein import into nucleus"/>
    <property type="evidence" value="ECO:0007669"/>
    <property type="project" value="TreeGrafter"/>
</dbReference>
<sequence>GGLFGGSTTAQQPAAGGGLFGSTTQQPAAGGGLFGSTQQPAAGGGGLFGGSTTTQQPATGGGMFGSTSTTQQPAAGGGGLFGRTTSSQPAPAGGLFGSTTTTTQPSGGGLFGNTQPTNTNTGGGLFGGGTTTAGQGTTGGGGLFGGSQAKPGGGGLFGSTTTTTAPTGTSNLFGGGQQQQQSNLFGGSTNTNPLLGGGKNFFGGSTLGTSAFGGGGQQPLQPTGSLLSSRSLGGLGGAQQNDPASQHANITARFEGIYNAWNSASPQCRFQHNFYNLVDPNQVNLYGRPPNATNDALWEKALRENPDPSCMVPVIAIGFDDLRDRVEAQNQQSTTHTKKLTDLKSRLEALSSAHAIQNSTRLLRASAKQTQIVHRLLGFVQHLHLLIPSVRSSAIRPEEEEMRGKLEEIEDEIRKGRVKGRLNELWALLGAVNASIERGRGGTAEWAVVDDEGLGQIAQILSEQQAGLAHLTKILQKCQRDLAVIMGTAAPGAGGAGGGMNGDEGVEGEKLWSNLWSSTNTLRENVYAECAFPRPSSERVSPKWSIFRAVDQFEL</sequence>
<dbReference type="InterPro" id="IPR025574">
    <property type="entry name" value="Nucleoporin_FG_rpt"/>
</dbReference>
<keyword evidence="3" id="KW-0653">Protein transport</keyword>
<dbReference type="HOGENOM" id="CLU_023804_2_0_1"/>
<evidence type="ECO:0000259" key="6">
    <source>
        <dbReference type="Pfam" id="PF13874"/>
    </source>
</evidence>
<dbReference type="RefSeq" id="XP_001891000.1">
    <property type="nucleotide sequence ID" value="XM_001890965.1"/>
</dbReference>